<dbReference type="GO" id="GO:0086010">
    <property type="term" value="P:membrane depolarization during action potential"/>
    <property type="evidence" value="ECO:0007669"/>
    <property type="project" value="TreeGrafter"/>
</dbReference>
<feature type="transmembrane region" description="Helical" evidence="5">
    <location>
        <begin position="21"/>
        <end position="39"/>
    </location>
</feature>
<dbReference type="InterPro" id="IPR043203">
    <property type="entry name" value="VGCC_Ca_Na"/>
</dbReference>
<name>A0A6G9IB93_9GAMM</name>
<dbReference type="Gene3D" id="1.10.287.70">
    <property type="match status" value="1"/>
</dbReference>
<feature type="transmembrane region" description="Helical" evidence="5">
    <location>
        <begin position="201"/>
        <end position="224"/>
    </location>
</feature>
<evidence type="ECO:0000313" key="8">
    <source>
        <dbReference type="Proteomes" id="UP000501168"/>
    </source>
</evidence>
<keyword evidence="8" id="KW-1185">Reference proteome</keyword>
<keyword evidence="4 5" id="KW-0472">Membrane</keyword>
<dbReference type="KEGG" id="orb:IPMB12_07305"/>
<dbReference type="Proteomes" id="UP000501168">
    <property type="component" value="Chromosome"/>
</dbReference>
<feature type="domain" description="Ion transport" evidence="6">
    <location>
        <begin position="19"/>
        <end position="233"/>
    </location>
</feature>
<feature type="transmembrane region" description="Helical" evidence="5">
    <location>
        <begin position="51"/>
        <end position="70"/>
    </location>
</feature>
<dbReference type="GO" id="GO:0070509">
    <property type="term" value="P:calcium ion import"/>
    <property type="evidence" value="ECO:0007669"/>
    <property type="project" value="TreeGrafter"/>
</dbReference>
<dbReference type="GO" id="GO:0008332">
    <property type="term" value="F:low voltage-gated calcium channel activity"/>
    <property type="evidence" value="ECO:0007669"/>
    <property type="project" value="TreeGrafter"/>
</dbReference>
<proteinExistence type="predicted"/>
<comment type="subcellular location">
    <subcellularLocation>
        <location evidence="1">Membrane</location>
        <topology evidence="1">Multi-pass membrane protein</topology>
    </subcellularLocation>
</comment>
<dbReference type="PANTHER" id="PTHR10037">
    <property type="entry name" value="VOLTAGE-GATED CATION CHANNEL CALCIUM AND SODIUM"/>
    <property type="match status" value="1"/>
</dbReference>
<dbReference type="PANTHER" id="PTHR10037:SF230">
    <property type="entry name" value="CA[2+]-CHANNEL PROTEIN ALPHA[[1]] SUBUNIT T, ISOFORM F"/>
    <property type="match status" value="1"/>
</dbReference>
<keyword evidence="2 5" id="KW-0812">Transmembrane</keyword>
<dbReference type="Gene3D" id="1.20.120.350">
    <property type="entry name" value="Voltage-gated potassium channels. Chain C"/>
    <property type="match status" value="1"/>
</dbReference>
<accession>A0A6G9IB93</accession>
<evidence type="ECO:0000259" key="6">
    <source>
        <dbReference type="Pfam" id="PF00520"/>
    </source>
</evidence>
<sequence length="271" mass="30662">MSILALQAFFRRIDNSNKFQFVVIAVIVLSALSIGAHTYRLPAWINNTLLILDYSITVFFLLEIIIRFLASPSPGAFFKKGWNIFDTLIVLGSLVPIGGSTILLARLLRIFRVLRLISVVPELRILINALLKAIPRMAYIALLMFIIFYIYATVGSIVFVNINPELWGDVGIALLTMFRIATFESWGAIMGEVMTVYPLSWTFFISFIFLATFIFLNMMVGTILDVMAKETRNVERETTTKDQMVATVQDIDALKAEILELKALLIQKNQH</sequence>
<dbReference type="AlphaFoldDB" id="A0A6G9IB93"/>
<dbReference type="RefSeq" id="WP_166916385.1">
    <property type="nucleotide sequence ID" value="NZ_CP050253.1"/>
</dbReference>
<evidence type="ECO:0000313" key="7">
    <source>
        <dbReference type="EMBL" id="QIQ21505.1"/>
    </source>
</evidence>
<gene>
    <name evidence="7" type="ORF">IPMB12_07305</name>
</gene>
<protein>
    <submittedName>
        <fullName evidence="7">Ion transporter</fullName>
    </submittedName>
</protein>
<reference evidence="7 8" key="1">
    <citation type="submission" date="2020-03" db="EMBL/GenBank/DDBJ databases">
        <title>Complete genome sequence of Orbus sp. IPMB12 (BCRC 80908).</title>
        <authorList>
            <person name="Lo W.-S."/>
            <person name="Chang T.-H."/>
            <person name="Kuo C.-H."/>
        </authorList>
    </citation>
    <scope>NUCLEOTIDE SEQUENCE [LARGE SCALE GENOMIC DNA]</scope>
    <source>
        <strain evidence="7 8">IPMB12</strain>
    </source>
</reference>
<feature type="transmembrane region" description="Helical" evidence="5">
    <location>
        <begin position="82"/>
        <end position="104"/>
    </location>
</feature>
<dbReference type="GO" id="GO:0001518">
    <property type="term" value="C:voltage-gated sodium channel complex"/>
    <property type="evidence" value="ECO:0007669"/>
    <property type="project" value="TreeGrafter"/>
</dbReference>
<dbReference type="GO" id="GO:0005248">
    <property type="term" value="F:voltage-gated sodium channel activity"/>
    <property type="evidence" value="ECO:0007669"/>
    <property type="project" value="TreeGrafter"/>
</dbReference>
<evidence type="ECO:0000256" key="1">
    <source>
        <dbReference type="ARBA" id="ARBA00004141"/>
    </source>
</evidence>
<dbReference type="InterPro" id="IPR005821">
    <property type="entry name" value="Ion_trans_dom"/>
</dbReference>
<dbReference type="Pfam" id="PF00520">
    <property type="entry name" value="Ion_trans"/>
    <property type="match status" value="1"/>
</dbReference>
<evidence type="ECO:0000256" key="5">
    <source>
        <dbReference type="SAM" id="Phobius"/>
    </source>
</evidence>
<dbReference type="InParanoid" id="A0A6G9IB93"/>
<evidence type="ECO:0000256" key="3">
    <source>
        <dbReference type="ARBA" id="ARBA00022989"/>
    </source>
</evidence>
<dbReference type="InterPro" id="IPR027359">
    <property type="entry name" value="Volt_channel_dom_sf"/>
</dbReference>
<organism evidence="7 8">
    <name type="scientific">Zophobihabitans entericus</name>
    <dbReference type="NCBI Taxonomy" id="1635327"/>
    <lineage>
        <taxon>Bacteria</taxon>
        <taxon>Pseudomonadati</taxon>
        <taxon>Pseudomonadota</taxon>
        <taxon>Gammaproteobacteria</taxon>
        <taxon>Orbales</taxon>
        <taxon>Orbaceae</taxon>
        <taxon>Zophobihabitans</taxon>
    </lineage>
</organism>
<keyword evidence="3 5" id="KW-1133">Transmembrane helix</keyword>
<evidence type="ECO:0000256" key="2">
    <source>
        <dbReference type="ARBA" id="ARBA00022692"/>
    </source>
</evidence>
<feature type="transmembrane region" description="Helical" evidence="5">
    <location>
        <begin position="138"/>
        <end position="160"/>
    </location>
</feature>
<dbReference type="SUPFAM" id="SSF81324">
    <property type="entry name" value="Voltage-gated potassium channels"/>
    <property type="match status" value="1"/>
</dbReference>
<dbReference type="EMBL" id="CP050253">
    <property type="protein sequence ID" value="QIQ21505.1"/>
    <property type="molecule type" value="Genomic_DNA"/>
</dbReference>
<evidence type="ECO:0000256" key="4">
    <source>
        <dbReference type="ARBA" id="ARBA00023136"/>
    </source>
</evidence>